<sequence length="96" mass="10906">MRQQVVLAISYLTGARYLLLDEPMNALDPTNVARHTELLRKRAAEGSCIVISSHILDNVDRVADTVLFIKDGRLQEFDPRLGVSSREMYDRLYRGA</sequence>
<comment type="caution">
    <text evidence="3">The sequence shown here is derived from an EMBL/GenBank/DDBJ whole genome shotgun (WGS) entry which is preliminary data.</text>
</comment>
<keyword evidence="4" id="KW-1185">Reference proteome</keyword>
<dbReference type="Proteomes" id="UP000700908">
    <property type="component" value="Unassembled WGS sequence"/>
</dbReference>
<reference evidence="3 4" key="1">
    <citation type="submission" date="2021-08" db="EMBL/GenBank/DDBJ databases">
        <title>Collinsella faecalis sp. nov. isolated from swine faeces.</title>
        <authorList>
            <person name="Oh B.S."/>
            <person name="Lee J.H."/>
        </authorList>
    </citation>
    <scope>NUCLEOTIDE SEQUENCE [LARGE SCALE GENOMIC DNA]</scope>
    <source>
        <strain evidence="3 4">AGMB00827</strain>
    </source>
</reference>
<dbReference type="Gene3D" id="3.40.50.300">
    <property type="entry name" value="P-loop containing nucleotide triphosphate hydrolases"/>
    <property type="match status" value="1"/>
</dbReference>
<keyword evidence="1" id="KW-0547">Nucleotide-binding</keyword>
<accession>A0ABS7MMC0</accession>
<evidence type="ECO:0008006" key="5">
    <source>
        <dbReference type="Google" id="ProtNLM"/>
    </source>
</evidence>
<evidence type="ECO:0000313" key="3">
    <source>
        <dbReference type="EMBL" id="MBY4797570.1"/>
    </source>
</evidence>
<evidence type="ECO:0000256" key="1">
    <source>
        <dbReference type="ARBA" id="ARBA00022741"/>
    </source>
</evidence>
<evidence type="ECO:0000313" key="4">
    <source>
        <dbReference type="Proteomes" id="UP000700908"/>
    </source>
</evidence>
<dbReference type="PANTHER" id="PTHR43158">
    <property type="entry name" value="SKFA PEPTIDE EXPORT ATP-BINDING PROTEIN SKFE"/>
    <property type="match status" value="1"/>
</dbReference>
<dbReference type="InterPro" id="IPR027417">
    <property type="entry name" value="P-loop_NTPase"/>
</dbReference>
<proteinExistence type="predicted"/>
<dbReference type="SUPFAM" id="SSF52540">
    <property type="entry name" value="P-loop containing nucleoside triphosphate hydrolases"/>
    <property type="match status" value="1"/>
</dbReference>
<dbReference type="RefSeq" id="WP_222199279.1">
    <property type="nucleotide sequence ID" value="NZ_JAIMFO010000005.1"/>
</dbReference>
<name>A0ABS7MMC0_9ACTN</name>
<evidence type="ECO:0000256" key="2">
    <source>
        <dbReference type="ARBA" id="ARBA00022840"/>
    </source>
</evidence>
<dbReference type="EMBL" id="JAIMFO010000005">
    <property type="protein sequence ID" value="MBY4797570.1"/>
    <property type="molecule type" value="Genomic_DNA"/>
</dbReference>
<dbReference type="PANTHER" id="PTHR43158:SF2">
    <property type="entry name" value="SKFA PEPTIDE EXPORT ATP-BINDING PROTEIN SKFE"/>
    <property type="match status" value="1"/>
</dbReference>
<keyword evidence="2" id="KW-0067">ATP-binding</keyword>
<organism evidence="3 4">
    <name type="scientific">Collinsella ureilytica</name>
    <dbReference type="NCBI Taxonomy" id="2869515"/>
    <lineage>
        <taxon>Bacteria</taxon>
        <taxon>Bacillati</taxon>
        <taxon>Actinomycetota</taxon>
        <taxon>Coriobacteriia</taxon>
        <taxon>Coriobacteriales</taxon>
        <taxon>Coriobacteriaceae</taxon>
        <taxon>Collinsella</taxon>
    </lineage>
</organism>
<gene>
    <name evidence="3" type="ORF">K6V98_04275</name>
</gene>
<protein>
    <recommendedName>
        <fullName evidence="5">ABC transporter ATP-binding protein</fullName>
    </recommendedName>
</protein>